<keyword evidence="3" id="KW-1185">Reference proteome</keyword>
<dbReference type="Proteomes" id="UP000076154">
    <property type="component" value="Unassembled WGS sequence"/>
</dbReference>
<evidence type="ECO:0000313" key="3">
    <source>
        <dbReference type="Proteomes" id="UP000076154"/>
    </source>
</evidence>
<proteinExistence type="predicted"/>
<protein>
    <submittedName>
        <fullName evidence="2">Uncharacterized protein</fullName>
    </submittedName>
</protein>
<feature type="compositionally biased region" description="Basic and acidic residues" evidence="1">
    <location>
        <begin position="202"/>
        <end position="216"/>
    </location>
</feature>
<sequence>MSSSLVPRLREPYIKVTDAIRMRAAQKPSCEADASQWNQWGQKMDGPIAVLNEVLPALRVADRSFVMDGDVLLAITSLERWRLEQHHETPAPGDPLPAALLAVARTPSPPPRMPSLMAISPPHPATPVRRPSPPVARPATPAMPLVVPPPRLPSPEVQITGSTMNPNRRGDDGDLVEVVGIRAAQPVMKKEKGGASRKGKGKGGESKNEKLEYYEGSDGQERVRTVAGHELGLFANAAPGVRGGEKGERCSGVFGHVCTRCSDSHVQCTNQLSCTHPAAGSNTAGPSSSRAAPRETLVARASLKHPATIAPSETRLAHRRRHALGNPGVREALNEFQQVTATLFVLAGRLLTMTVPGELGEEEEEEERRGSGAEEDGA</sequence>
<dbReference type="AlphaFoldDB" id="A0A369JXG2"/>
<gene>
    <name evidence="2" type="ORF">Hypma_006023</name>
</gene>
<evidence type="ECO:0000313" key="2">
    <source>
        <dbReference type="EMBL" id="RDB26458.1"/>
    </source>
</evidence>
<name>A0A369JXG2_HYPMA</name>
<dbReference type="EMBL" id="LUEZ02000032">
    <property type="protein sequence ID" value="RDB26458.1"/>
    <property type="molecule type" value="Genomic_DNA"/>
</dbReference>
<evidence type="ECO:0000256" key="1">
    <source>
        <dbReference type="SAM" id="MobiDB-lite"/>
    </source>
</evidence>
<organism evidence="2 3">
    <name type="scientific">Hypsizygus marmoreus</name>
    <name type="common">White beech mushroom</name>
    <name type="synonym">Agaricus marmoreus</name>
    <dbReference type="NCBI Taxonomy" id="39966"/>
    <lineage>
        <taxon>Eukaryota</taxon>
        <taxon>Fungi</taxon>
        <taxon>Dikarya</taxon>
        <taxon>Basidiomycota</taxon>
        <taxon>Agaricomycotina</taxon>
        <taxon>Agaricomycetes</taxon>
        <taxon>Agaricomycetidae</taxon>
        <taxon>Agaricales</taxon>
        <taxon>Tricholomatineae</taxon>
        <taxon>Lyophyllaceae</taxon>
        <taxon>Hypsizygus</taxon>
    </lineage>
</organism>
<feature type="region of interest" description="Disordered" evidence="1">
    <location>
        <begin position="186"/>
        <end position="216"/>
    </location>
</feature>
<reference evidence="2" key="1">
    <citation type="submission" date="2018-04" db="EMBL/GenBank/DDBJ databases">
        <title>Whole genome sequencing of Hypsizygus marmoreus.</title>
        <authorList>
            <person name="Choi I.-G."/>
            <person name="Min B."/>
            <person name="Kim J.-G."/>
            <person name="Kim S."/>
            <person name="Oh Y.-L."/>
            <person name="Kong W.-S."/>
            <person name="Park H."/>
            <person name="Jeong J."/>
            <person name="Song E.-S."/>
        </authorList>
    </citation>
    <scope>NUCLEOTIDE SEQUENCE [LARGE SCALE GENOMIC DNA]</scope>
    <source>
        <strain evidence="2">51987-8</strain>
    </source>
</reference>
<dbReference type="InParanoid" id="A0A369JXG2"/>
<feature type="region of interest" description="Disordered" evidence="1">
    <location>
        <begin position="356"/>
        <end position="378"/>
    </location>
</feature>
<accession>A0A369JXG2</accession>
<comment type="caution">
    <text evidence="2">The sequence shown here is derived from an EMBL/GenBank/DDBJ whole genome shotgun (WGS) entry which is preliminary data.</text>
</comment>